<evidence type="ECO:0000313" key="1">
    <source>
        <dbReference type="EMBL" id="THD11295.1"/>
    </source>
</evidence>
<reference evidence="1 2" key="1">
    <citation type="submission" date="2017-02" db="EMBL/GenBank/DDBJ databases">
        <title>Whole genome sequencing of Metallibacterium scheffleri DSM 24874 (T).</title>
        <authorList>
            <person name="Kumar S."/>
            <person name="Patil P."/>
            <person name="Patil P.B."/>
        </authorList>
    </citation>
    <scope>NUCLEOTIDE SEQUENCE [LARGE SCALE GENOMIC DNA]</scope>
    <source>
        <strain evidence="1 2">DSM 24874</strain>
    </source>
</reference>
<gene>
    <name evidence="1" type="ORF">B1806_04030</name>
</gene>
<evidence type="ECO:0000313" key="2">
    <source>
        <dbReference type="Proteomes" id="UP000307749"/>
    </source>
</evidence>
<accession>A0A4S3KQG7</accession>
<dbReference type="STRING" id="993689.GCA_002077135_00197"/>
<dbReference type="Gene3D" id="1.10.530.10">
    <property type="match status" value="1"/>
</dbReference>
<dbReference type="InterPro" id="IPR023346">
    <property type="entry name" value="Lysozyme-like_dom_sf"/>
</dbReference>
<name>A0A4S3KQG7_9GAMM</name>
<dbReference type="AlphaFoldDB" id="A0A4S3KQG7"/>
<sequence length="185" mass="20413">MQTRAQPLPASVNLGPKASVWRQAGRRYHVDPLLLYAIALVETGHATGEDEVAPTPWIVRIDGHVITGSESHVCSAIRLAQVFGKPIQDVGVMQVYFPMHHTAVRNPLHLIEPRTNIMEGARILAQSLGSSQDTILGIGHYHSYAPSKAYSYGRAVYTVWRRLEEVERGGYSLAETSSAEEQRGN</sequence>
<organism evidence="1 2">
    <name type="scientific">Metallibacterium scheffleri</name>
    <dbReference type="NCBI Taxonomy" id="993689"/>
    <lineage>
        <taxon>Bacteria</taxon>
        <taxon>Pseudomonadati</taxon>
        <taxon>Pseudomonadota</taxon>
        <taxon>Gammaproteobacteria</taxon>
        <taxon>Lysobacterales</taxon>
        <taxon>Rhodanobacteraceae</taxon>
        <taxon>Metallibacterium</taxon>
    </lineage>
</organism>
<dbReference type="SUPFAM" id="SSF53955">
    <property type="entry name" value="Lysozyme-like"/>
    <property type="match status" value="1"/>
</dbReference>
<dbReference type="Proteomes" id="UP000307749">
    <property type="component" value="Unassembled WGS sequence"/>
</dbReference>
<protein>
    <submittedName>
        <fullName evidence="1">Uncharacterized protein</fullName>
    </submittedName>
</protein>
<keyword evidence="2" id="KW-1185">Reference proteome</keyword>
<dbReference type="EMBL" id="MWQO01000014">
    <property type="protein sequence ID" value="THD11295.1"/>
    <property type="molecule type" value="Genomic_DNA"/>
</dbReference>
<comment type="caution">
    <text evidence="1">The sequence shown here is derived from an EMBL/GenBank/DDBJ whole genome shotgun (WGS) entry which is preliminary data.</text>
</comment>
<proteinExistence type="predicted"/>